<keyword evidence="3" id="KW-1185">Reference proteome</keyword>
<accession>A0AAW0LW80</accession>
<protein>
    <submittedName>
        <fullName evidence="2">Uncharacterized protein</fullName>
    </submittedName>
</protein>
<organism evidence="2 3">
    <name type="scientific">Quercus suber</name>
    <name type="common">Cork oak</name>
    <dbReference type="NCBI Taxonomy" id="58331"/>
    <lineage>
        <taxon>Eukaryota</taxon>
        <taxon>Viridiplantae</taxon>
        <taxon>Streptophyta</taxon>
        <taxon>Embryophyta</taxon>
        <taxon>Tracheophyta</taxon>
        <taxon>Spermatophyta</taxon>
        <taxon>Magnoliopsida</taxon>
        <taxon>eudicotyledons</taxon>
        <taxon>Gunneridae</taxon>
        <taxon>Pentapetalae</taxon>
        <taxon>rosids</taxon>
        <taxon>fabids</taxon>
        <taxon>Fagales</taxon>
        <taxon>Fagaceae</taxon>
        <taxon>Quercus</taxon>
    </lineage>
</organism>
<comment type="caution">
    <text evidence="2">The sequence shown here is derived from an EMBL/GenBank/DDBJ whole genome shotgun (WGS) entry which is preliminary data.</text>
</comment>
<evidence type="ECO:0000313" key="2">
    <source>
        <dbReference type="EMBL" id="KAK7855625.1"/>
    </source>
</evidence>
<feature type="coiled-coil region" evidence="1">
    <location>
        <begin position="28"/>
        <end position="55"/>
    </location>
</feature>
<proteinExistence type="predicted"/>
<dbReference type="AlphaFoldDB" id="A0AAW0LW80"/>
<dbReference type="Proteomes" id="UP000237347">
    <property type="component" value="Unassembled WGS sequence"/>
</dbReference>
<sequence length="98" mass="11179">MERVERRGYSSHGKQEEVLEVMYTYMLENMANEEFEQMQRLIQAAKAKATKLKNKRQNPTVTYQYRVAGLSVELQRSGTSQVRAMVVVALAATATMGF</sequence>
<evidence type="ECO:0000313" key="3">
    <source>
        <dbReference type="Proteomes" id="UP000237347"/>
    </source>
</evidence>
<gene>
    <name evidence="2" type="ORF">CFP56_026922</name>
</gene>
<name>A0AAW0LW80_QUESU</name>
<dbReference type="EMBL" id="PKMF04000043">
    <property type="protein sequence ID" value="KAK7855625.1"/>
    <property type="molecule type" value="Genomic_DNA"/>
</dbReference>
<keyword evidence="1" id="KW-0175">Coiled coil</keyword>
<reference evidence="2 3" key="1">
    <citation type="journal article" date="2018" name="Sci. Data">
        <title>The draft genome sequence of cork oak.</title>
        <authorList>
            <person name="Ramos A.M."/>
            <person name="Usie A."/>
            <person name="Barbosa P."/>
            <person name="Barros P.M."/>
            <person name="Capote T."/>
            <person name="Chaves I."/>
            <person name="Simoes F."/>
            <person name="Abreu I."/>
            <person name="Carrasquinho I."/>
            <person name="Faro C."/>
            <person name="Guimaraes J.B."/>
            <person name="Mendonca D."/>
            <person name="Nobrega F."/>
            <person name="Rodrigues L."/>
            <person name="Saibo N.J.M."/>
            <person name="Varela M.C."/>
            <person name="Egas C."/>
            <person name="Matos J."/>
            <person name="Miguel C.M."/>
            <person name="Oliveira M.M."/>
            <person name="Ricardo C.P."/>
            <person name="Goncalves S."/>
        </authorList>
    </citation>
    <scope>NUCLEOTIDE SEQUENCE [LARGE SCALE GENOMIC DNA]</scope>
    <source>
        <strain evidence="3">cv. HL8</strain>
    </source>
</reference>
<evidence type="ECO:0000256" key="1">
    <source>
        <dbReference type="SAM" id="Coils"/>
    </source>
</evidence>